<dbReference type="EMBL" id="POSM01000026">
    <property type="protein sequence ID" value="PNH99607.1"/>
    <property type="molecule type" value="Genomic_DNA"/>
</dbReference>
<evidence type="ECO:0000313" key="2">
    <source>
        <dbReference type="Proteomes" id="UP000236547"/>
    </source>
</evidence>
<gene>
    <name evidence="1" type="ORF">C1O25_16205</name>
</gene>
<reference evidence="1 2" key="1">
    <citation type="submission" date="2018-01" db="EMBL/GenBank/DDBJ databases">
        <title>Draft genome sequences of six Vibrio diazotrophicus strains isolated from deep-sea sediments of the Baltic Sea.</title>
        <authorList>
            <person name="Castillo D."/>
            <person name="Vandieken V."/>
            <person name="Chiang O."/>
            <person name="Middelboe M."/>
        </authorList>
    </citation>
    <scope>NUCLEOTIDE SEQUENCE [LARGE SCALE GENOMIC DNA]</scope>
    <source>
        <strain evidence="1 2">65.10M</strain>
    </source>
</reference>
<sequence>MATTAKPTKQDYPILKPFRLNGLWWKPDEQKTISLLPNQASMLLLNGKIGKPTATAATTATKKEG</sequence>
<dbReference type="RefSeq" id="WP_102969138.1">
    <property type="nucleotide sequence ID" value="NZ_POSM01000026.1"/>
</dbReference>
<protein>
    <submittedName>
        <fullName evidence="1">Uncharacterized protein</fullName>
    </submittedName>
</protein>
<dbReference type="Proteomes" id="UP000236547">
    <property type="component" value="Unassembled WGS sequence"/>
</dbReference>
<evidence type="ECO:0000313" key="1">
    <source>
        <dbReference type="EMBL" id="PNH99607.1"/>
    </source>
</evidence>
<comment type="caution">
    <text evidence="1">The sequence shown here is derived from an EMBL/GenBank/DDBJ whole genome shotgun (WGS) entry which is preliminary data.</text>
</comment>
<keyword evidence="2" id="KW-1185">Reference proteome</keyword>
<accession>A0ABX4W7X5</accession>
<name>A0ABX4W7X5_VIBDI</name>
<organism evidence="1 2">
    <name type="scientific">Vibrio diazotrophicus</name>
    <dbReference type="NCBI Taxonomy" id="685"/>
    <lineage>
        <taxon>Bacteria</taxon>
        <taxon>Pseudomonadati</taxon>
        <taxon>Pseudomonadota</taxon>
        <taxon>Gammaproteobacteria</taxon>
        <taxon>Vibrionales</taxon>
        <taxon>Vibrionaceae</taxon>
        <taxon>Vibrio</taxon>
    </lineage>
</organism>
<proteinExistence type="predicted"/>